<dbReference type="Proteomes" id="UP000310636">
    <property type="component" value="Unassembled WGS sequence"/>
</dbReference>
<accession>A0A4S4BIT6</accession>
<organism evidence="1 2">
    <name type="scientific">Cohnella fermenti</name>
    <dbReference type="NCBI Taxonomy" id="2565925"/>
    <lineage>
        <taxon>Bacteria</taxon>
        <taxon>Bacillati</taxon>
        <taxon>Bacillota</taxon>
        <taxon>Bacilli</taxon>
        <taxon>Bacillales</taxon>
        <taxon>Paenibacillaceae</taxon>
        <taxon>Cohnella</taxon>
    </lineage>
</organism>
<dbReference type="AlphaFoldDB" id="A0A4S4BIT6"/>
<evidence type="ECO:0000313" key="2">
    <source>
        <dbReference type="Proteomes" id="UP000310636"/>
    </source>
</evidence>
<dbReference type="OrthoDB" id="4977150at2"/>
<dbReference type="RefSeq" id="WP_136372960.1">
    <property type="nucleotide sequence ID" value="NZ_SSOB01000047.1"/>
</dbReference>
<proteinExistence type="predicted"/>
<comment type="caution">
    <text evidence="1">The sequence shown here is derived from an EMBL/GenBank/DDBJ whole genome shotgun (WGS) entry which is preliminary data.</text>
</comment>
<dbReference type="EMBL" id="SSOB01000047">
    <property type="protein sequence ID" value="THF73927.1"/>
    <property type="molecule type" value="Genomic_DNA"/>
</dbReference>
<sequence length="156" mass="16175">MTGAGKFLGAAGNIIMVGNDVLDNFYNPNTGKWSYSGEQLEEFTVDLTVDVASGAAFMAAGAAAGSFILPPAGTILGAGVGLALNFAFNSKFGPDNKSLIDYTKDGIKFTLDDPVQAAENVVQFVGEGANYVANKVKDGAQQLVGGIGKQVSKIFW</sequence>
<protein>
    <submittedName>
        <fullName evidence="1">Uncharacterized protein</fullName>
    </submittedName>
</protein>
<evidence type="ECO:0000313" key="1">
    <source>
        <dbReference type="EMBL" id="THF73927.1"/>
    </source>
</evidence>
<name>A0A4S4BIT6_9BACL</name>
<dbReference type="Gene3D" id="1.10.287.700">
    <property type="entry name" value="Helix hairpin bin"/>
    <property type="match status" value="1"/>
</dbReference>
<gene>
    <name evidence="1" type="ORF">E6C55_27035</name>
</gene>
<keyword evidence="2" id="KW-1185">Reference proteome</keyword>
<reference evidence="1 2" key="1">
    <citation type="submission" date="2019-04" db="EMBL/GenBank/DDBJ databases">
        <title>Cohnella sp. nov. isolated from preserved vegetables.</title>
        <authorList>
            <person name="Lin S.-Y."/>
            <person name="Hung M.-H."/>
            <person name="Young C.-C."/>
        </authorList>
    </citation>
    <scope>NUCLEOTIDE SEQUENCE [LARGE SCALE GENOMIC DNA]</scope>
    <source>
        <strain evidence="1 2">CC-MHH1044</strain>
    </source>
</reference>